<keyword evidence="3" id="KW-1185">Reference proteome</keyword>
<dbReference type="InterPro" id="IPR035547">
    <property type="entry name" value="Phospholipase_B"/>
</dbReference>
<organism evidence="2 3">
    <name type="scientific">Geodia barretti</name>
    <name type="common">Barrett's horny sponge</name>
    <dbReference type="NCBI Taxonomy" id="519541"/>
    <lineage>
        <taxon>Eukaryota</taxon>
        <taxon>Metazoa</taxon>
        <taxon>Porifera</taxon>
        <taxon>Demospongiae</taxon>
        <taxon>Heteroscleromorpha</taxon>
        <taxon>Tetractinellida</taxon>
        <taxon>Astrophorina</taxon>
        <taxon>Geodiidae</taxon>
        <taxon>Geodia</taxon>
    </lineage>
</organism>
<comment type="caution">
    <text evidence="2">The sequence shown here is derived from an EMBL/GenBank/DDBJ whole genome shotgun (WGS) entry which is preliminary data.</text>
</comment>
<proteinExistence type="predicted"/>
<evidence type="ECO:0000256" key="1">
    <source>
        <dbReference type="SAM" id="SignalP"/>
    </source>
</evidence>
<dbReference type="Proteomes" id="UP001174909">
    <property type="component" value="Unassembled WGS sequence"/>
</dbReference>
<dbReference type="Gene3D" id="3.40.50.1110">
    <property type="entry name" value="SGNH hydrolase"/>
    <property type="match status" value="1"/>
</dbReference>
<feature type="signal peptide" evidence="1">
    <location>
        <begin position="1"/>
        <end position="22"/>
    </location>
</feature>
<feature type="chain" id="PRO_5041330367" evidence="1">
    <location>
        <begin position="23"/>
        <end position="369"/>
    </location>
</feature>
<dbReference type="CDD" id="cd01824">
    <property type="entry name" value="Phospholipase_B_like"/>
    <property type="match status" value="1"/>
</dbReference>
<name>A0AA35QVJ8_GEOBA</name>
<dbReference type="EMBL" id="CASHTH010000190">
    <property type="protein sequence ID" value="CAI7993492.1"/>
    <property type="molecule type" value="Genomic_DNA"/>
</dbReference>
<keyword evidence="1" id="KW-0732">Signal</keyword>
<dbReference type="AlphaFoldDB" id="A0AA35QVJ8"/>
<dbReference type="GO" id="GO:0006644">
    <property type="term" value="P:phospholipid metabolic process"/>
    <property type="evidence" value="ECO:0007669"/>
    <property type="project" value="TreeGrafter"/>
</dbReference>
<dbReference type="PANTHER" id="PTHR21325">
    <property type="entry name" value="PHOSPHOLIPASE B, PLB1"/>
    <property type="match status" value="1"/>
</dbReference>
<reference evidence="2" key="1">
    <citation type="submission" date="2023-03" db="EMBL/GenBank/DDBJ databases">
        <authorList>
            <person name="Steffen K."/>
            <person name="Cardenas P."/>
        </authorList>
    </citation>
    <scope>NUCLEOTIDE SEQUENCE</scope>
</reference>
<dbReference type="Pfam" id="PF00657">
    <property type="entry name" value="Lipase_GDSL"/>
    <property type="match status" value="1"/>
</dbReference>
<dbReference type="InterPro" id="IPR038885">
    <property type="entry name" value="PLB1"/>
</dbReference>
<dbReference type="InterPro" id="IPR036514">
    <property type="entry name" value="SGNH_hydro_sf"/>
</dbReference>
<gene>
    <name evidence="2" type="ORF">GBAR_LOCUS1264</name>
</gene>
<dbReference type="GO" id="GO:0004620">
    <property type="term" value="F:phospholipase activity"/>
    <property type="evidence" value="ECO:0007669"/>
    <property type="project" value="InterPro"/>
</dbReference>
<evidence type="ECO:0000313" key="2">
    <source>
        <dbReference type="EMBL" id="CAI7993492.1"/>
    </source>
</evidence>
<dbReference type="SUPFAM" id="SSF52266">
    <property type="entry name" value="SGNH hydrolase"/>
    <property type="match status" value="1"/>
</dbReference>
<dbReference type="InterPro" id="IPR001087">
    <property type="entry name" value="GDSL"/>
</dbReference>
<evidence type="ECO:0000313" key="3">
    <source>
        <dbReference type="Proteomes" id="UP001174909"/>
    </source>
</evidence>
<protein>
    <submittedName>
        <fullName evidence="2">Phospholipase B1, membrane-associated</fullName>
    </submittedName>
</protein>
<sequence>MADSVVSLFVFLVVTGLVAVDGVKFNCSALPPLTQPARTVRELKPQDVKVVMALGDSITAGFGMMGSHGIFVWEDFYEYRGNSFSIGGDSNAQTIATFLRFYTPDIIGSSVGNHAFEVCYDVLCPPLQYEPRKDVFNAAQSGAMITDVVKHELNYLINQVKENKDVDMENDWKLLTLLIGANDLCISCLHIIPYLSPDDYEKHLNETLTEIKKSLPRTFVNLVLMGNLSQIYELSLKSTYCKDVHRLIPIECVCAFTEGKEGEKLRKDLDVMAQEYNARTRKVAAWWAEQQYDDFAAIPQPFFSEARADDFPIDFLSSLDCFHPSLLAHQTMAKALWNNMLTPAVKKRTTFDFKEPFVCPTNTSIFYTN</sequence>
<accession>A0AA35QVJ8</accession>
<dbReference type="PANTHER" id="PTHR21325:SF31">
    <property type="entry name" value="GH22081P-RELATED"/>
    <property type="match status" value="1"/>
</dbReference>